<sequence>MVAAGGAMAPVALVVGFLTTVVVVAAAAALVGGGEGDTTASIVALLQWAWAHTCGAPHPLLRRWRSLHRSWVLRHHQSHQCGHLLDQWCSMICHLRCLLYPQCTFLGLPHLQKLSGDLLSHLLWLVHLLTLTFKRHLSHSLSLSLMLKRNMPSC</sequence>
<accession>A0A0A9BRC9</accession>
<organism evidence="1">
    <name type="scientific">Arundo donax</name>
    <name type="common">Giant reed</name>
    <name type="synonym">Donax arundinaceus</name>
    <dbReference type="NCBI Taxonomy" id="35708"/>
    <lineage>
        <taxon>Eukaryota</taxon>
        <taxon>Viridiplantae</taxon>
        <taxon>Streptophyta</taxon>
        <taxon>Embryophyta</taxon>
        <taxon>Tracheophyta</taxon>
        <taxon>Spermatophyta</taxon>
        <taxon>Magnoliopsida</taxon>
        <taxon>Liliopsida</taxon>
        <taxon>Poales</taxon>
        <taxon>Poaceae</taxon>
        <taxon>PACMAD clade</taxon>
        <taxon>Arundinoideae</taxon>
        <taxon>Arundineae</taxon>
        <taxon>Arundo</taxon>
    </lineage>
</organism>
<name>A0A0A9BRC9_ARUDO</name>
<dbReference type="AlphaFoldDB" id="A0A0A9BRC9"/>
<protein>
    <submittedName>
        <fullName evidence="1">Uncharacterized protein</fullName>
    </submittedName>
</protein>
<evidence type="ECO:0000313" key="1">
    <source>
        <dbReference type="EMBL" id="JAD65966.1"/>
    </source>
</evidence>
<proteinExistence type="predicted"/>
<reference evidence="1" key="2">
    <citation type="journal article" date="2015" name="Data Brief">
        <title>Shoot transcriptome of the giant reed, Arundo donax.</title>
        <authorList>
            <person name="Barrero R.A."/>
            <person name="Guerrero F.D."/>
            <person name="Moolhuijzen P."/>
            <person name="Goolsby J.A."/>
            <person name="Tidwell J."/>
            <person name="Bellgard S.E."/>
            <person name="Bellgard M.I."/>
        </authorList>
    </citation>
    <scope>NUCLEOTIDE SEQUENCE</scope>
    <source>
        <tissue evidence="1">Shoot tissue taken approximately 20 cm above the soil surface</tissue>
    </source>
</reference>
<dbReference type="EMBL" id="GBRH01231929">
    <property type="protein sequence ID" value="JAD65966.1"/>
    <property type="molecule type" value="Transcribed_RNA"/>
</dbReference>
<reference evidence="1" key="1">
    <citation type="submission" date="2014-09" db="EMBL/GenBank/DDBJ databases">
        <authorList>
            <person name="Magalhaes I.L.F."/>
            <person name="Oliveira U."/>
            <person name="Santos F.R."/>
            <person name="Vidigal T.H.D.A."/>
            <person name="Brescovit A.D."/>
            <person name="Santos A.J."/>
        </authorList>
    </citation>
    <scope>NUCLEOTIDE SEQUENCE</scope>
    <source>
        <tissue evidence="1">Shoot tissue taken approximately 20 cm above the soil surface</tissue>
    </source>
</reference>